<keyword evidence="2 6" id="KW-0547">Nucleotide-binding</keyword>
<keyword evidence="1 6" id="KW-0479">Metal-binding</keyword>
<dbReference type="GO" id="GO:0009376">
    <property type="term" value="C:HslUV protease complex"/>
    <property type="evidence" value="ECO:0007669"/>
    <property type="project" value="TreeGrafter"/>
</dbReference>
<feature type="binding site" evidence="6 7">
    <location>
        <position position="13"/>
    </location>
    <ligand>
        <name>Zn(2+)</name>
        <dbReference type="ChEBI" id="CHEBI:29105"/>
    </ligand>
</feature>
<evidence type="ECO:0000256" key="4">
    <source>
        <dbReference type="ARBA" id="ARBA00022840"/>
    </source>
</evidence>
<comment type="subunit">
    <text evidence="6">Component of the ClpX-ClpP complex. Forms a hexameric ring that, in the presence of ATP, binds to fourteen ClpP subunits assembled into a disk-like structure with a central cavity, resembling the structure of eukaryotic proteasomes.</text>
</comment>
<evidence type="ECO:0000313" key="10">
    <source>
        <dbReference type="Proteomes" id="UP000294927"/>
    </source>
</evidence>
<evidence type="ECO:0000256" key="1">
    <source>
        <dbReference type="ARBA" id="ARBA00022723"/>
    </source>
</evidence>
<dbReference type="Pfam" id="PF06689">
    <property type="entry name" value="zf-C4_ClpX"/>
    <property type="match status" value="1"/>
</dbReference>
<keyword evidence="3 6" id="KW-0862">Zinc</keyword>
<dbReference type="Gene3D" id="6.20.220.10">
    <property type="entry name" value="ClpX chaperone, C4-type zinc finger domain"/>
    <property type="match status" value="1"/>
</dbReference>
<keyword evidence="5 6" id="KW-0143">Chaperone</keyword>
<dbReference type="Gene3D" id="3.40.50.300">
    <property type="entry name" value="P-loop containing nucleotide triphosphate hydrolases"/>
    <property type="match status" value="1"/>
</dbReference>
<dbReference type="InterPro" id="IPR010603">
    <property type="entry name" value="Znf_CppX_C4"/>
</dbReference>
<feature type="binding site" evidence="6">
    <location>
        <begin position="129"/>
        <end position="136"/>
    </location>
    <ligand>
        <name>ATP</name>
        <dbReference type="ChEBI" id="CHEBI:30616"/>
    </ligand>
</feature>
<sequence>MARIGDGGDLLKCSFCGKSQKQVKKLIAGPGVYICDECIDLCNEIIEEELAEAGDVKLDELPKPAEIDEFLDQYVIGQDEAKRTLAVAVYNHYKRIQAGDRARPEGREGRESREETVELAKSNILLLGPTGCGKTYLAQTLAKLLNVPFAIADATALTEAGYVGEDVENILLKLIQAADYDVKRAETGIIYIDEVDKIARKSENPSITRDVSGEGVQQALLKILEGTTASVPPQGGRKHPHQEFIQIDTTNVLFIVAGAFAGLEKIIQDRVGKRGLGFGAEIRSKAEIDTADFFSDTMPEDLIKFGLIPEFIGRLPVVASVTNLDKTSLVQILTAPRNALVKQYQKLFEMDGVELEFTDAALEAVADQAILRGTGARGLRAIMEEVLQPVMYDIPSRTDVAKVVITEQTVRENVNPTIVARQPSRRERREKSA</sequence>
<feature type="domain" description="ClpX-type ZB" evidence="8">
    <location>
        <begin position="1"/>
        <end position="54"/>
    </location>
</feature>
<organism evidence="9 10">
    <name type="scientific">Actinophytocola oryzae</name>
    <dbReference type="NCBI Taxonomy" id="502181"/>
    <lineage>
        <taxon>Bacteria</taxon>
        <taxon>Bacillati</taxon>
        <taxon>Actinomycetota</taxon>
        <taxon>Actinomycetes</taxon>
        <taxon>Pseudonocardiales</taxon>
        <taxon>Pseudonocardiaceae</taxon>
    </lineage>
</organism>
<dbReference type="NCBIfam" id="TIGR00382">
    <property type="entry name" value="clpX"/>
    <property type="match status" value="1"/>
</dbReference>
<dbReference type="InterPro" id="IPR003593">
    <property type="entry name" value="AAA+_ATPase"/>
</dbReference>
<dbReference type="SMART" id="SM01086">
    <property type="entry name" value="ClpB_D2-small"/>
    <property type="match status" value="1"/>
</dbReference>
<comment type="function">
    <text evidence="6">ATP-dependent specificity component of the Clp protease. It directs the protease to specific substrates. Can perform chaperone functions in the absence of ClpP.</text>
</comment>
<dbReference type="GO" id="GO:0051082">
    <property type="term" value="F:unfolded protein binding"/>
    <property type="evidence" value="ECO:0007669"/>
    <property type="project" value="UniProtKB-UniRule"/>
</dbReference>
<feature type="binding site" evidence="6 7">
    <location>
        <position position="16"/>
    </location>
    <ligand>
        <name>Zn(2+)</name>
        <dbReference type="ChEBI" id="CHEBI:29105"/>
    </ligand>
</feature>
<feature type="binding site" evidence="6 7">
    <location>
        <position position="38"/>
    </location>
    <ligand>
        <name>Zn(2+)</name>
        <dbReference type="ChEBI" id="CHEBI:29105"/>
    </ligand>
</feature>
<keyword evidence="10" id="KW-1185">Reference proteome</keyword>
<dbReference type="PANTHER" id="PTHR48102:SF7">
    <property type="entry name" value="ATP-DEPENDENT CLP PROTEASE ATP-BINDING SUBUNIT CLPX-LIKE, MITOCHONDRIAL"/>
    <property type="match status" value="1"/>
</dbReference>
<evidence type="ECO:0000256" key="2">
    <source>
        <dbReference type="ARBA" id="ARBA00022741"/>
    </source>
</evidence>
<dbReference type="SMART" id="SM00382">
    <property type="entry name" value="AAA"/>
    <property type="match status" value="1"/>
</dbReference>
<keyword evidence="9" id="KW-0645">Protease</keyword>
<dbReference type="InterPro" id="IPR050052">
    <property type="entry name" value="ATP-dep_Clp_protease_ClpX"/>
</dbReference>
<dbReference type="FunFam" id="3.40.50.300:FF:000005">
    <property type="entry name" value="ATP-dependent Clp protease ATP-binding subunit ClpX"/>
    <property type="match status" value="1"/>
</dbReference>
<keyword evidence="4 6" id="KW-0067">ATP-binding</keyword>
<dbReference type="InterPro" id="IPR046425">
    <property type="entry name" value="ClpX_bact"/>
</dbReference>
<dbReference type="PROSITE" id="PS51902">
    <property type="entry name" value="CLPX_ZB"/>
    <property type="match status" value="1"/>
</dbReference>
<dbReference type="HAMAP" id="MF_00175">
    <property type="entry name" value="ClpX"/>
    <property type="match status" value="1"/>
</dbReference>
<dbReference type="GO" id="GO:0016887">
    <property type="term" value="F:ATP hydrolysis activity"/>
    <property type="evidence" value="ECO:0007669"/>
    <property type="project" value="InterPro"/>
</dbReference>
<name>A0A4R7USG3_9PSEU</name>
<dbReference type="GO" id="GO:0008270">
    <property type="term" value="F:zinc ion binding"/>
    <property type="evidence" value="ECO:0007669"/>
    <property type="project" value="UniProtKB-UniRule"/>
</dbReference>
<dbReference type="EMBL" id="SOCP01000026">
    <property type="protein sequence ID" value="TDV38718.1"/>
    <property type="molecule type" value="Genomic_DNA"/>
</dbReference>
<keyword evidence="9" id="KW-0378">Hydrolase</keyword>
<dbReference type="AlphaFoldDB" id="A0A4R7USG3"/>
<dbReference type="Pfam" id="PF10431">
    <property type="entry name" value="ClpB_D2-small"/>
    <property type="match status" value="1"/>
</dbReference>
<dbReference type="Gene3D" id="1.10.8.60">
    <property type="match status" value="1"/>
</dbReference>
<dbReference type="CDD" id="cd19497">
    <property type="entry name" value="RecA-like_ClpX"/>
    <property type="match status" value="1"/>
</dbReference>
<evidence type="ECO:0000256" key="5">
    <source>
        <dbReference type="ARBA" id="ARBA00023186"/>
    </source>
</evidence>
<dbReference type="InterPro" id="IPR019489">
    <property type="entry name" value="Clp_ATPase_C"/>
</dbReference>
<dbReference type="InterPro" id="IPR027417">
    <property type="entry name" value="P-loop_NTPase"/>
</dbReference>
<dbReference type="SMART" id="SM00994">
    <property type="entry name" value="zf-C4_ClpX"/>
    <property type="match status" value="1"/>
</dbReference>
<dbReference type="InterPro" id="IPR038366">
    <property type="entry name" value="Znf_CppX_C4_sf"/>
</dbReference>
<dbReference type="Proteomes" id="UP000294927">
    <property type="component" value="Unassembled WGS sequence"/>
</dbReference>
<dbReference type="Pfam" id="PF07724">
    <property type="entry name" value="AAA_2"/>
    <property type="match status" value="1"/>
</dbReference>
<gene>
    <name evidence="6" type="primary">clpX</name>
    <name evidence="9" type="ORF">CLV71_126104</name>
</gene>
<evidence type="ECO:0000259" key="8">
    <source>
        <dbReference type="PROSITE" id="PS51902"/>
    </source>
</evidence>
<feature type="binding site" evidence="6 7">
    <location>
        <position position="35"/>
    </location>
    <ligand>
        <name>Zn(2+)</name>
        <dbReference type="ChEBI" id="CHEBI:29105"/>
    </ligand>
</feature>
<evidence type="ECO:0000256" key="6">
    <source>
        <dbReference type="HAMAP-Rule" id="MF_00175"/>
    </source>
</evidence>
<dbReference type="GO" id="GO:0005524">
    <property type="term" value="F:ATP binding"/>
    <property type="evidence" value="ECO:0007669"/>
    <property type="project" value="UniProtKB-UniRule"/>
</dbReference>
<dbReference type="GO" id="GO:0051301">
    <property type="term" value="P:cell division"/>
    <property type="evidence" value="ECO:0007669"/>
    <property type="project" value="TreeGrafter"/>
</dbReference>
<comment type="similarity">
    <text evidence="6 7">Belongs to the ClpX chaperone family.</text>
</comment>
<dbReference type="PANTHER" id="PTHR48102">
    <property type="entry name" value="ATP-DEPENDENT CLP PROTEASE ATP-BINDING SUBUNIT CLPX-LIKE, MITOCHONDRIAL-RELATED"/>
    <property type="match status" value="1"/>
</dbReference>
<dbReference type="GO" id="GO:0046983">
    <property type="term" value="F:protein dimerization activity"/>
    <property type="evidence" value="ECO:0007669"/>
    <property type="project" value="UniProtKB-UniRule"/>
</dbReference>
<accession>A0A4R7USG3</accession>
<proteinExistence type="inferred from homology"/>
<protein>
    <recommendedName>
        <fullName evidence="6">ATP-dependent Clp protease ATP-binding subunit ClpX</fullName>
    </recommendedName>
</protein>
<reference evidence="9 10" key="1">
    <citation type="submission" date="2019-03" db="EMBL/GenBank/DDBJ databases">
        <title>Genomic Encyclopedia of Archaeal and Bacterial Type Strains, Phase II (KMG-II): from individual species to whole genera.</title>
        <authorList>
            <person name="Goeker M."/>
        </authorList>
    </citation>
    <scope>NUCLEOTIDE SEQUENCE [LARGE SCALE GENOMIC DNA]</scope>
    <source>
        <strain evidence="9 10">DSM 45499</strain>
    </source>
</reference>
<dbReference type="GO" id="GO:0140662">
    <property type="term" value="F:ATP-dependent protein folding chaperone"/>
    <property type="evidence" value="ECO:0007669"/>
    <property type="project" value="InterPro"/>
</dbReference>
<dbReference type="NCBIfam" id="NF003745">
    <property type="entry name" value="PRK05342.1"/>
    <property type="match status" value="1"/>
</dbReference>
<dbReference type="InterPro" id="IPR003959">
    <property type="entry name" value="ATPase_AAA_core"/>
</dbReference>
<evidence type="ECO:0000256" key="3">
    <source>
        <dbReference type="ARBA" id="ARBA00022833"/>
    </source>
</evidence>
<dbReference type="InterPro" id="IPR004487">
    <property type="entry name" value="Clp_protease_ATP-bd_su_ClpX"/>
</dbReference>
<evidence type="ECO:0000313" key="9">
    <source>
        <dbReference type="EMBL" id="TDV38718.1"/>
    </source>
</evidence>
<comment type="caution">
    <text evidence="9">The sequence shown here is derived from an EMBL/GenBank/DDBJ whole genome shotgun (WGS) entry which is preliminary data.</text>
</comment>
<dbReference type="RefSeq" id="WP_133908849.1">
    <property type="nucleotide sequence ID" value="NZ_SOCP01000026.1"/>
</dbReference>
<dbReference type="SUPFAM" id="SSF57716">
    <property type="entry name" value="Glucocorticoid receptor-like (DNA-binding domain)"/>
    <property type="match status" value="1"/>
</dbReference>
<dbReference type="OrthoDB" id="9804062at2"/>
<dbReference type="SUPFAM" id="SSF52540">
    <property type="entry name" value="P-loop containing nucleoside triphosphate hydrolases"/>
    <property type="match status" value="1"/>
</dbReference>
<dbReference type="GO" id="GO:0008233">
    <property type="term" value="F:peptidase activity"/>
    <property type="evidence" value="ECO:0007669"/>
    <property type="project" value="UniProtKB-KW"/>
</dbReference>
<dbReference type="InterPro" id="IPR059188">
    <property type="entry name" value="Znf_CLPX-like"/>
</dbReference>
<dbReference type="GO" id="GO:0051603">
    <property type="term" value="P:proteolysis involved in protein catabolic process"/>
    <property type="evidence" value="ECO:0007669"/>
    <property type="project" value="TreeGrafter"/>
</dbReference>
<evidence type="ECO:0000256" key="7">
    <source>
        <dbReference type="PROSITE-ProRule" id="PRU01250"/>
    </source>
</evidence>
<dbReference type="FunFam" id="1.10.8.60:FF:000002">
    <property type="entry name" value="ATP-dependent Clp protease ATP-binding subunit ClpX"/>
    <property type="match status" value="1"/>
</dbReference>